<proteinExistence type="predicted"/>
<evidence type="ECO:0008006" key="3">
    <source>
        <dbReference type="Google" id="ProtNLM"/>
    </source>
</evidence>
<dbReference type="AlphaFoldDB" id="A0A6J4TWG1"/>
<evidence type="ECO:0000256" key="1">
    <source>
        <dbReference type="SAM" id="MobiDB-lite"/>
    </source>
</evidence>
<organism evidence="2">
    <name type="scientific">uncultured Thermomicrobiales bacterium</name>
    <dbReference type="NCBI Taxonomy" id="1645740"/>
    <lineage>
        <taxon>Bacteria</taxon>
        <taxon>Pseudomonadati</taxon>
        <taxon>Thermomicrobiota</taxon>
        <taxon>Thermomicrobia</taxon>
        <taxon>Thermomicrobiales</taxon>
        <taxon>environmental samples</taxon>
    </lineage>
</organism>
<dbReference type="EMBL" id="CADCWE010000075">
    <property type="protein sequence ID" value="CAA9534062.1"/>
    <property type="molecule type" value="Genomic_DNA"/>
</dbReference>
<feature type="region of interest" description="Disordered" evidence="1">
    <location>
        <begin position="172"/>
        <end position="195"/>
    </location>
</feature>
<dbReference type="Gene3D" id="1.25.40.10">
    <property type="entry name" value="Tetratricopeptide repeat domain"/>
    <property type="match status" value="1"/>
</dbReference>
<protein>
    <recommendedName>
        <fullName evidence="3">MalT-like TPR region domain-containing protein</fullName>
    </recommendedName>
</protein>
<evidence type="ECO:0000313" key="2">
    <source>
        <dbReference type="EMBL" id="CAA9534062.1"/>
    </source>
</evidence>
<gene>
    <name evidence="2" type="ORF">AVDCRST_MAG73-1212</name>
</gene>
<accession>A0A6J4TWG1</accession>
<reference evidence="2" key="1">
    <citation type="submission" date="2020-02" db="EMBL/GenBank/DDBJ databases">
        <authorList>
            <person name="Meier V. D."/>
        </authorList>
    </citation>
    <scope>NUCLEOTIDE SEQUENCE</scope>
    <source>
        <strain evidence="2">AVDCRST_MAG73</strain>
    </source>
</reference>
<sequence length="195" mass="20379">MLSGIRYWHDGDIAAAEETVDAAAAIFRELGEDFWVANTDWYRGIFASARGRFDEAARRYRAALHGGVEHAVTLLQWKALVGLAATAVEGDRAEDAARLFGAAEASRERTGHELFPADRPAHRRASSGALAALGEHGFTFAREAGRNLTLPEILAVADGVVAAAIVAAPAGAGPGGVEAAEPGDADADAPRAHRG</sequence>
<dbReference type="SUPFAM" id="SSF48452">
    <property type="entry name" value="TPR-like"/>
    <property type="match status" value="1"/>
</dbReference>
<name>A0A6J4TWG1_9BACT</name>
<dbReference type="InterPro" id="IPR011990">
    <property type="entry name" value="TPR-like_helical_dom_sf"/>
</dbReference>